<feature type="domain" description="Carbohydrate kinase PfkB" evidence="6">
    <location>
        <begin position="37"/>
        <end position="341"/>
    </location>
</feature>
<dbReference type="EMBL" id="ABYU02000010">
    <property type="protein sequence ID" value="EEX22892.1"/>
    <property type="molecule type" value="Genomic_DNA"/>
</dbReference>
<dbReference type="CDD" id="cd01167">
    <property type="entry name" value="bac_FRK"/>
    <property type="match status" value="1"/>
</dbReference>
<dbReference type="PANTHER" id="PTHR43085">
    <property type="entry name" value="HEXOKINASE FAMILY MEMBER"/>
    <property type="match status" value="1"/>
</dbReference>
<evidence type="ECO:0000313" key="7">
    <source>
        <dbReference type="EMBL" id="EEX22892.1"/>
    </source>
</evidence>
<evidence type="ECO:0000313" key="8">
    <source>
        <dbReference type="Proteomes" id="UP000003755"/>
    </source>
</evidence>
<dbReference type="eggNOG" id="COG0524">
    <property type="taxonomic scope" value="Bacteria"/>
</dbReference>
<dbReference type="STRING" id="537007.BLAHAN_04508"/>
<evidence type="ECO:0000256" key="4">
    <source>
        <dbReference type="ARBA" id="ARBA00022777"/>
    </source>
</evidence>
<accession>C9L558</accession>
<keyword evidence="8" id="KW-1185">Reference proteome</keyword>
<dbReference type="GO" id="GO:0005524">
    <property type="term" value="F:ATP binding"/>
    <property type="evidence" value="ECO:0007669"/>
    <property type="project" value="UniProtKB-KW"/>
</dbReference>
<organism evidence="7 8">
    <name type="scientific">Blautia hansenii DSM 20583</name>
    <dbReference type="NCBI Taxonomy" id="537007"/>
    <lineage>
        <taxon>Bacteria</taxon>
        <taxon>Bacillati</taxon>
        <taxon>Bacillota</taxon>
        <taxon>Clostridia</taxon>
        <taxon>Lachnospirales</taxon>
        <taxon>Lachnospiraceae</taxon>
        <taxon>Blautia</taxon>
    </lineage>
</organism>
<dbReference type="GO" id="GO:0016301">
    <property type="term" value="F:kinase activity"/>
    <property type="evidence" value="ECO:0007669"/>
    <property type="project" value="UniProtKB-KW"/>
</dbReference>
<gene>
    <name evidence="7" type="ORF">BLAHAN_04508</name>
</gene>
<dbReference type="InterPro" id="IPR029056">
    <property type="entry name" value="Ribokinase-like"/>
</dbReference>
<keyword evidence="4 7" id="KW-0418">Kinase</keyword>
<proteinExistence type="inferred from homology"/>
<protein>
    <submittedName>
        <fullName evidence="7">Kinase, PfkB family</fullName>
    </submittedName>
</protein>
<dbReference type="Pfam" id="PF00294">
    <property type="entry name" value="PfkB"/>
    <property type="match status" value="1"/>
</dbReference>
<keyword evidence="2" id="KW-0808">Transferase</keyword>
<dbReference type="InterPro" id="IPR050306">
    <property type="entry name" value="PfkB_Carbo_kinase"/>
</dbReference>
<evidence type="ECO:0000256" key="3">
    <source>
        <dbReference type="ARBA" id="ARBA00022741"/>
    </source>
</evidence>
<evidence type="ECO:0000256" key="1">
    <source>
        <dbReference type="ARBA" id="ARBA00010688"/>
    </source>
</evidence>
<comment type="similarity">
    <text evidence="1">Belongs to the carbohydrate kinase PfkB family.</text>
</comment>
<reference evidence="7" key="1">
    <citation type="submission" date="2009-09" db="EMBL/GenBank/DDBJ databases">
        <authorList>
            <person name="Weinstock G."/>
            <person name="Sodergren E."/>
            <person name="Clifton S."/>
            <person name="Fulton L."/>
            <person name="Fulton B."/>
            <person name="Courtney L."/>
            <person name="Fronick C."/>
            <person name="Harrison M."/>
            <person name="Strong C."/>
            <person name="Farmer C."/>
            <person name="Delahaunty K."/>
            <person name="Markovic C."/>
            <person name="Hall O."/>
            <person name="Minx P."/>
            <person name="Tomlinson C."/>
            <person name="Mitreva M."/>
            <person name="Nelson J."/>
            <person name="Hou S."/>
            <person name="Wollam A."/>
            <person name="Pepin K.H."/>
            <person name="Johnson M."/>
            <person name="Bhonagiri V."/>
            <person name="Nash W.E."/>
            <person name="Warren W."/>
            <person name="Chinwalla A."/>
            <person name="Mardis E.R."/>
            <person name="Wilson R.K."/>
        </authorList>
    </citation>
    <scope>NUCLEOTIDE SEQUENCE [LARGE SCALE GENOMIC DNA]</scope>
    <source>
        <strain evidence="7">DSM 20583</strain>
    </source>
</reference>
<sequence>MEEMKDVSVGLCRFPHSHIIIFRKFKYEENKMEKKYDVIALGELLIDFTENGASGQGNPLFEANPGGAPCNVLAMLEKLGHKTTFIGKVGADFFGEQLRDALLEVGINTDYLYMDKDVHTTLALVHTMPGGDRDFSFYRKPGADMMLSEEEVTEEAIINAKIFHFGTLSMTHDGVRNATKKALNIAKENGIIISFDPNIREPLWDSMEIAREQVLYGLGFCDILKISDNEIQWLTGKEDFDEGICWIKERYPDITLILLSMGKDGSRAYYKDMKVEVPAFIQEKTIETTGAGDTFCGCMLHGICEHGLDNLNSIQLKDMLTFANAAASVITTRKGALRVMPSREEVENISV</sequence>
<keyword evidence="5" id="KW-0067">ATP-binding</keyword>
<evidence type="ECO:0000256" key="2">
    <source>
        <dbReference type="ARBA" id="ARBA00022679"/>
    </source>
</evidence>
<dbReference type="PANTHER" id="PTHR43085:SF1">
    <property type="entry name" value="PSEUDOURIDINE KINASE-RELATED"/>
    <property type="match status" value="1"/>
</dbReference>
<evidence type="ECO:0000256" key="5">
    <source>
        <dbReference type="ARBA" id="ARBA00022840"/>
    </source>
</evidence>
<dbReference type="Proteomes" id="UP000003755">
    <property type="component" value="Unassembled WGS sequence"/>
</dbReference>
<name>C9L558_BLAHA</name>
<dbReference type="InterPro" id="IPR011611">
    <property type="entry name" value="PfkB_dom"/>
</dbReference>
<dbReference type="HOGENOM" id="CLU_027634_6_1_9"/>
<dbReference type="SUPFAM" id="SSF53613">
    <property type="entry name" value="Ribokinase-like"/>
    <property type="match status" value="1"/>
</dbReference>
<dbReference type="Gene3D" id="3.40.1190.20">
    <property type="match status" value="1"/>
</dbReference>
<keyword evidence="3" id="KW-0547">Nucleotide-binding</keyword>
<comment type="caution">
    <text evidence="7">The sequence shown here is derived from an EMBL/GenBank/DDBJ whole genome shotgun (WGS) entry which is preliminary data.</text>
</comment>
<dbReference type="AlphaFoldDB" id="C9L558"/>
<evidence type="ECO:0000259" key="6">
    <source>
        <dbReference type="Pfam" id="PF00294"/>
    </source>
</evidence>